<evidence type="ECO:0000256" key="3">
    <source>
        <dbReference type="SAM" id="Coils"/>
    </source>
</evidence>
<dbReference type="GO" id="GO:0005771">
    <property type="term" value="C:multivesicular body"/>
    <property type="evidence" value="ECO:0007669"/>
    <property type="project" value="TreeGrafter"/>
</dbReference>
<dbReference type="AlphaFoldDB" id="A0A2H3E5S0"/>
<evidence type="ECO:0000313" key="6">
    <source>
        <dbReference type="Proteomes" id="UP000217790"/>
    </source>
</evidence>
<evidence type="ECO:0000256" key="1">
    <source>
        <dbReference type="ARBA" id="ARBA00006190"/>
    </source>
</evidence>
<dbReference type="EMBL" id="KZ293645">
    <property type="protein sequence ID" value="PBL02780.1"/>
    <property type="molecule type" value="Genomic_DNA"/>
</dbReference>
<name>A0A2H3E5S0_ARMGA</name>
<feature type="region of interest" description="Disordered" evidence="4">
    <location>
        <begin position="210"/>
        <end position="231"/>
    </location>
</feature>
<accession>A0A2H3E5S0</accession>
<dbReference type="Gene3D" id="1.10.287.1060">
    <property type="entry name" value="ESAT-6-like"/>
    <property type="match status" value="1"/>
</dbReference>
<evidence type="ECO:0000256" key="2">
    <source>
        <dbReference type="ARBA" id="ARBA00023054"/>
    </source>
</evidence>
<keyword evidence="2 3" id="KW-0175">Coiled coil</keyword>
<proteinExistence type="inferred from homology"/>
<gene>
    <name evidence="5" type="ORF">ARMGADRAFT_1058086</name>
</gene>
<dbReference type="GO" id="GO:0006900">
    <property type="term" value="P:vesicle budding from membrane"/>
    <property type="evidence" value="ECO:0007669"/>
    <property type="project" value="TreeGrafter"/>
</dbReference>
<dbReference type="Proteomes" id="UP000217790">
    <property type="component" value="Unassembled WGS sequence"/>
</dbReference>
<reference evidence="6" key="1">
    <citation type="journal article" date="2017" name="Nat. Ecol. Evol.">
        <title>Genome expansion and lineage-specific genetic innovations in the forest pathogenic fungi Armillaria.</title>
        <authorList>
            <person name="Sipos G."/>
            <person name="Prasanna A.N."/>
            <person name="Walter M.C."/>
            <person name="O'Connor E."/>
            <person name="Balint B."/>
            <person name="Krizsan K."/>
            <person name="Kiss B."/>
            <person name="Hess J."/>
            <person name="Varga T."/>
            <person name="Slot J."/>
            <person name="Riley R."/>
            <person name="Boka B."/>
            <person name="Rigling D."/>
            <person name="Barry K."/>
            <person name="Lee J."/>
            <person name="Mihaltcheva S."/>
            <person name="LaButti K."/>
            <person name="Lipzen A."/>
            <person name="Waldron R."/>
            <person name="Moloney N.M."/>
            <person name="Sperisen C."/>
            <person name="Kredics L."/>
            <person name="Vagvoelgyi C."/>
            <person name="Patrignani A."/>
            <person name="Fitzpatrick D."/>
            <person name="Nagy I."/>
            <person name="Doyle S."/>
            <person name="Anderson J.B."/>
            <person name="Grigoriev I.V."/>
            <person name="Gueldener U."/>
            <person name="Muensterkoetter M."/>
            <person name="Nagy L.G."/>
        </authorList>
    </citation>
    <scope>NUCLEOTIDE SEQUENCE [LARGE SCALE GENOMIC DNA]</scope>
    <source>
        <strain evidence="6">Ar21-2</strain>
    </source>
</reference>
<feature type="coiled-coil region" evidence="3">
    <location>
        <begin position="28"/>
        <end position="148"/>
    </location>
</feature>
<dbReference type="Pfam" id="PF03357">
    <property type="entry name" value="Snf7"/>
    <property type="match status" value="1"/>
</dbReference>
<dbReference type="PANTHER" id="PTHR22761:SF12">
    <property type="entry name" value="CHARGED MULTIVESICULAR BODY PROTEIN 5"/>
    <property type="match status" value="1"/>
</dbReference>
<keyword evidence="6" id="KW-1185">Reference proteome</keyword>
<comment type="similarity">
    <text evidence="1">Belongs to the SNF7 family.</text>
</comment>
<dbReference type="STRING" id="47427.A0A2H3E5S0"/>
<dbReference type="FunCoup" id="A0A2H3E5S0">
    <property type="interactions" value="327"/>
</dbReference>
<dbReference type="OrthoDB" id="3973241at2759"/>
<dbReference type="InterPro" id="IPR005024">
    <property type="entry name" value="Snf7_fam"/>
</dbReference>
<dbReference type="InParanoid" id="A0A2H3E5S0"/>
<evidence type="ECO:0000256" key="4">
    <source>
        <dbReference type="SAM" id="MobiDB-lite"/>
    </source>
</evidence>
<evidence type="ECO:0000313" key="5">
    <source>
        <dbReference type="EMBL" id="PBL02780.1"/>
    </source>
</evidence>
<protein>
    <submittedName>
        <fullName evidence="5">Vacuolar protein sorting-associated protein 60</fullName>
    </submittedName>
</protein>
<dbReference type="GO" id="GO:0032511">
    <property type="term" value="P:late endosome to vacuole transport via multivesicular body sorting pathway"/>
    <property type="evidence" value="ECO:0007669"/>
    <property type="project" value="TreeGrafter"/>
</dbReference>
<dbReference type="OMA" id="GVKQMQK"/>
<dbReference type="Gene3D" id="6.10.250.1710">
    <property type="match status" value="1"/>
</dbReference>
<organism evidence="5 6">
    <name type="scientific">Armillaria gallica</name>
    <name type="common">Bulbous honey fungus</name>
    <name type="synonym">Armillaria bulbosa</name>
    <dbReference type="NCBI Taxonomy" id="47427"/>
    <lineage>
        <taxon>Eukaryota</taxon>
        <taxon>Fungi</taxon>
        <taxon>Dikarya</taxon>
        <taxon>Basidiomycota</taxon>
        <taxon>Agaricomycotina</taxon>
        <taxon>Agaricomycetes</taxon>
        <taxon>Agaricomycetidae</taxon>
        <taxon>Agaricales</taxon>
        <taxon>Marasmiineae</taxon>
        <taxon>Physalacriaceae</taxon>
        <taxon>Armillaria</taxon>
    </lineage>
</organism>
<sequence length="231" mass="25765">MNRIFGSSSSKKPKPTLQDAIASTDGRIASIEVKIKKLDGELGRYKEQMSKLRNGPGKQAIQQRALRTLKQKKMYESQLAQLTQQTFNMESAALTTENLRNTMATLDAMQLANKEMKKQYGKIDVDKIENMHFEMEDLLEQANEIQESLGRSYAVPDELDEADLEAGTNAFTVIAPFADIYDIELDALALEEEEEGTSYLADMSKVPDFIDEPPVELGETPAQHEAVKATG</sequence>
<dbReference type="PANTHER" id="PTHR22761">
    <property type="entry name" value="CHARGED MULTIVESICULAR BODY PROTEIN"/>
    <property type="match status" value="1"/>
</dbReference>